<keyword evidence="3" id="KW-1185">Reference proteome</keyword>
<evidence type="ECO:0000256" key="1">
    <source>
        <dbReference type="SAM" id="SignalP"/>
    </source>
</evidence>
<comment type="caution">
    <text evidence="2">The sequence shown here is derived from an EMBL/GenBank/DDBJ whole genome shotgun (WGS) entry which is preliminary data.</text>
</comment>
<keyword evidence="1" id="KW-0732">Signal</keyword>
<sequence length="343" mass="37942">MKVLKRSALLVTLAALQACSTNTASTTAVEPIKATLDKPETVQPQTFVLRGEVVIGHEVSSITPCGSNKQFWLALDSLPLSPAQHLVKTPYQPLYGEVIGHLVTPSHHGFDSDFEARFVVDQINLLTAENPNRCNLPTKATGMYGTEPNWSARFQGNELIFQRMGFDAQALTITNHQISSDQRHYILESGELLLNAKNCSDGMSDGLFGWQAQVTLANETYKGCATLSNQDATAGWSGIYNAKSTDNSNFNVQVELFPDHTAVTQYDYNNGEPAIVEKGYWQQLNADQVQVVMTHHQRQFLRSERIFTREGDQLTATQEKVGDVLYPIANDGLTLFSVDSIDQ</sequence>
<gene>
    <name evidence="2" type="ORF">A6E14_05270</name>
</gene>
<evidence type="ECO:0000313" key="3">
    <source>
        <dbReference type="Proteomes" id="UP000093173"/>
    </source>
</evidence>
<evidence type="ECO:0000313" key="2">
    <source>
        <dbReference type="EMBL" id="OCH78285.1"/>
    </source>
</evidence>
<name>A0A1B9R294_9VIBR</name>
<reference evidence="3" key="1">
    <citation type="submission" date="2016-06" db="EMBL/GenBank/DDBJ databases">
        <authorList>
            <person name="Hehemann J.-H."/>
            <person name="Arevalo P."/>
            <person name="Datta M.S."/>
            <person name="Polz M.F."/>
        </authorList>
    </citation>
    <scope>NUCLEOTIDE SEQUENCE [LARGE SCALE GENOMIC DNA]</scope>
    <source>
        <strain evidence="3">9CSC122</strain>
    </source>
</reference>
<feature type="signal peptide" evidence="1">
    <location>
        <begin position="1"/>
        <end position="24"/>
    </location>
</feature>
<protein>
    <recommendedName>
        <fullName evidence="4">Lipoprotein</fullName>
    </recommendedName>
</protein>
<feature type="chain" id="PRO_5008634850" description="Lipoprotein" evidence="1">
    <location>
        <begin position="25"/>
        <end position="343"/>
    </location>
</feature>
<accession>A0A1B9R294</accession>
<dbReference type="Proteomes" id="UP000093173">
    <property type="component" value="Unassembled WGS sequence"/>
</dbReference>
<dbReference type="RefSeq" id="WP_065576397.1">
    <property type="nucleotide sequence ID" value="NZ_JBNGCH010000279.1"/>
</dbReference>
<dbReference type="EMBL" id="MAJZ01000279">
    <property type="protein sequence ID" value="OCH78285.1"/>
    <property type="molecule type" value="Genomic_DNA"/>
</dbReference>
<proteinExistence type="predicted"/>
<evidence type="ECO:0008006" key="4">
    <source>
        <dbReference type="Google" id="ProtNLM"/>
    </source>
</evidence>
<organism evidence="2 3">
    <name type="scientific">Vibrio genomosp. F10</name>
    <dbReference type="NCBI Taxonomy" id="723171"/>
    <lineage>
        <taxon>Bacteria</taxon>
        <taxon>Pseudomonadati</taxon>
        <taxon>Pseudomonadota</taxon>
        <taxon>Gammaproteobacteria</taxon>
        <taxon>Vibrionales</taxon>
        <taxon>Vibrionaceae</taxon>
        <taxon>Vibrio</taxon>
    </lineage>
</organism>
<dbReference type="PROSITE" id="PS51257">
    <property type="entry name" value="PROKAR_LIPOPROTEIN"/>
    <property type="match status" value="1"/>
</dbReference>
<dbReference type="AlphaFoldDB" id="A0A1B9R294"/>